<dbReference type="KEGG" id="gtt:GUITHDRAFT_144113"/>
<feature type="region of interest" description="Disordered" evidence="5">
    <location>
        <begin position="140"/>
        <end position="247"/>
    </location>
</feature>
<evidence type="ECO:0000256" key="2">
    <source>
        <dbReference type="ARBA" id="ARBA00023125"/>
    </source>
</evidence>
<proteinExistence type="predicted"/>
<dbReference type="PaxDb" id="55529-EKX38502"/>
<dbReference type="GO" id="GO:0008270">
    <property type="term" value="F:zinc ion binding"/>
    <property type="evidence" value="ECO:0007669"/>
    <property type="project" value="InterPro"/>
</dbReference>
<dbReference type="RefSeq" id="XP_005825482.1">
    <property type="nucleotide sequence ID" value="XM_005825425.1"/>
</dbReference>
<dbReference type="GO" id="GO:0005634">
    <property type="term" value="C:nucleus"/>
    <property type="evidence" value="ECO:0007669"/>
    <property type="project" value="TreeGrafter"/>
</dbReference>
<feature type="compositionally biased region" description="Polar residues" evidence="5">
    <location>
        <begin position="21"/>
        <end position="32"/>
    </location>
</feature>
<reference evidence="8" key="3">
    <citation type="submission" date="2015-06" db="UniProtKB">
        <authorList>
            <consortium name="EnsemblProtists"/>
        </authorList>
    </citation>
    <scope>IDENTIFICATION</scope>
</reference>
<keyword evidence="2" id="KW-0238">DNA-binding</keyword>
<feature type="compositionally biased region" description="Polar residues" evidence="5">
    <location>
        <begin position="70"/>
        <end position="92"/>
    </location>
</feature>
<dbReference type="PANTHER" id="PTHR47424">
    <property type="entry name" value="REGULATORY PROTEIN GAL4"/>
    <property type="match status" value="1"/>
</dbReference>
<reference evidence="9" key="2">
    <citation type="submission" date="2012-11" db="EMBL/GenBank/DDBJ databases">
        <authorList>
            <person name="Kuo A."/>
            <person name="Curtis B.A."/>
            <person name="Tanifuji G."/>
            <person name="Burki F."/>
            <person name="Gruber A."/>
            <person name="Irimia M."/>
            <person name="Maruyama S."/>
            <person name="Arias M.C."/>
            <person name="Ball S.G."/>
            <person name="Gile G.H."/>
            <person name="Hirakawa Y."/>
            <person name="Hopkins J.F."/>
            <person name="Rensing S.A."/>
            <person name="Schmutz J."/>
            <person name="Symeonidi A."/>
            <person name="Elias M."/>
            <person name="Eveleigh R.J."/>
            <person name="Herman E.K."/>
            <person name="Klute M.J."/>
            <person name="Nakayama T."/>
            <person name="Obornik M."/>
            <person name="Reyes-Prieto A."/>
            <person name="Armbrust E.V."/>
            <person name="Aves S.J."/>
            <person name="Beiko R.G."/>
            <person name="Coutinho P."/>
            <person name="Dacks J.B."/>
            <person name="Durnford D.G."/>
            <person name="Fast N.M."/>
            <person name="Green B.R."/>
            <person name="Grisdale C."/>
            <person name="Hempe F."/>
            <person name="Henrissat B."/>
            <person name="Hoppner M.P."/>
            <person name="Ishida K.-I."/>
            <person name="Kim E."/>
            <person name="Koreny L."/>
            <person name="Kroth P.G."/>
            <person name="Liu Y."/>
            <person name="Malik S.-B."/>
            <person name="Maier U.G."/>
            <person name="McRose D."/>
            <person name="Mock T."/>
            <person name="Neilson J.A."/>
            <person name="Onodera N.T."/>
            <person name="Poole A.M."/>
            <person name="Pritham E.J."/>
            <person name="Richards T.A."/>
            <person name="Rocap G."/>
            <person name="Roy S.W."/>
            <person name="Sarai C."/>
            <person name="Schaack S."/>
            <person name="Shirato S."/>
            <person name="Slamovits C.H."/>
            <person name="Spencer D.F."/>
            <person name="Suzuki S."/>
            <person name="Worden A.Z."/>
            <person name="Zauner S."/>
            <person name="Barry K."/>
            <person name="Bell C."/>
            <person name="Bharti A.K."/>
            <person name="Crow J.A."/>
            <person name="Grimwood J."/>
            <person name="Kramer R."/>
            <person name="Lindquist E."/>
            <person name="Lucas S."/>
            <person name="Salamov A."/>
            <person name="McFadden G.I."/>
            <person name="Lane C.E."/>
            <person name="Keeling P.J."/>
            <person name="Gray M.W."/>
            <person name="Grigoriev I.V."/>
            <person name="Archibald J.M."/>
        </authorList>
    </citation>
    <scope>NUCLEOTIDE SEQUENCE</scope>
    <source>
        <strain evidence="9">CCMP2712</strain>
    </source>
</reference>
<feature type="compositionally biased region" description="Polar residues" evidence="5">
    <location>
        <begin position="163"/>
        <end position="177"/>
    </location>
</feature>
<dbReference type="Proteomes" id="UP000011087">
    <property type="component" value="Unassembled WGS sequence"/>
</dbReference>
<dbReference type="InterPro" id="IPR036864">
    <property type="entry name" value="Zn2-C6_fun-type_DNA-bd_sf"/>
</dbReference>
<dbReference type="PANTHER" id="PTHR47424:SF3">
    <property type="entry name" value="REGULATORY PROTEIN GAL4"/>
    <property type="match status" value="1"/>
</dbReference>
<dbReference type="EMBL" id="JH993047">
    <property type="protein sequence ID" value="EKX38502.1"/>
    <property type="molecule type" value="Genomic_DNA"/>
</dbReference>
<feature type="region of interest" description="Disordered" evidence="5">
    <location>
        <begin position="1"/>
        <end position="126"/>
    </location>
</feature>
<dbReference type="GO" id="GO:0000981">
    <property type="term" value="F:DNA-binding transcription factor activity, RNA polymerase II-specific"/>
    <property type="evidence" value="ECO:0007669"/>
    <property type="project" value="InterPro"/>
</dbReference>
<dbReference type="InterPro" id="IPR036770">
    <property type="entry name" value="Ankyrin_rpt-contain_sf"/>
</dbReference>
<evidence type="ECO:0000313" key="7">
    <source>
        <dbReference type="EMBL" id="EKX38502.1"/>
    </source>
</evidence>
<dbReference type="Gene3D" id="1.25.40.20">
    <property type="entry name" value="Ankyrin repeat-containing domain"/>
    <property type="match status" value="1"/>
</dbReference>
<evidence type="ECO:0000313" key="8">
    <source>
        <dbReference type="EnsemblProtists" id="EKX38502"/>
    </source>
</evidence>
<dbReference type="Gene3D" id="4.10.240.10">
    <property type="entry name" value="Zn(2)-C6 fungal-type DNA-binding domain"/>
    <property type="match status" value="1"/>
</dbReference>
<dbReference type="SUPFAM" id="SSF57701">
    <property type="entry name" value="Zn2/Cys6 DNA-binding domain"/>
    <property type="match status" value="1"/>
</dbReference>
<evidence type="ECO:0000256" key="5">
    <source>
        <dbReference type="SAM" id="MobiDB-lite"/>
    </source>
</evidence>
<sequence>MSSKSTLPPPPPVAADDGSAENDNNTGKNSGADTAMNLDTEADLQNSPGATKPQFSIFLPFGIPSESEDQNSSGQNHVVANGNQSNDGTHVTATPGKSGGNEETSTPAQAKPAEPNSEGKKTPKSGVAYACAACSRMKMRCDGNRPCSRCARVNRACEDRKTSSGARTARTPSSQKKGNADSRSPAAKADPNSTDLPPPPPPQEQGNDDDAPNEGDEDTDKVSKKTKKQGTVPDGSTVSENDNGASGNVPALKAFAVLLEDSTSGVKMQEGKLGSNESENENSNSALNQGLRNSTPRSRSHSRSRNSTARIVQFPSTGISGDKHLQSSQYTDQFVDLYLKRDFPKIQTMIASGEIKGSDVLPNPYCCTALNFVLDRQLENDLTMEQTEVIAKLFLEHGANLNASSNTAAKTLGKVVDTGSTSLLQTFIRKGVGLTSPVGNICLQTVLADIVEDRTVHNASEWIEKKIEGEKFFINDTTMFTTQPDSPTCLQLCLRTKSLDCLKRLLSRGMLPDLQFNVFKEKERPASIAYDIQVAVDIGFEESVDLLIQYGALLPPGFDDSQIQKEPHPEELEDAIKVWRSPEVMGDLALLPEHAREVLVKHFEAVKSGEADGVSKPARRKGSLVAGTQVEILQGGKWVRGEVVDSKDGGSTYELRILASDPPTLVTLDSSCVRVKDRK</sequence>
<dbReference type="Pfam" id="PF00172">
    <property type="entry name" value="Zn_clus"/>
    <property type="match status" value="1"/>
</dbReference>
<evidence type="ECO:0000313" key="9">
    <source>
        <dbReference type="Proteomes" id="UP000011087"/>
    </source>
</evidence>
<evidence type="ECO:0000259" key="6">
    <source>
        <dbReference type="PROSITE" id="PS50048"/>
    </source>
</evidence>
<dbReference type="SMART" id="SM00066">
    <property type="entry name" value="GAL4"/>
    <property type="match status" value="1"/>
</dbReference>
<dbReference type="PROSITE" id="PS00463">
    <property type="entry name" value="ZN2_CY6_FUNGAL_1"/>
    <property type="match status" value="1"/>
</dbReference>
<dbReference type="EnsemblProtists" id="EKX38502">
    <property type="protein sequence ID" value="EKX38502"/>
    <property type="gene ID" value="GUITHDRAFT_144113"/>
</dbReference>
<dbReference type="OrthoDB" id="434972at2759"/>
<dbReference type="AlphaFoldDB" id="L1IQY5"/>
<accession>L1IQY5</accession>
<dbReference type="HOGENOM" id="CLU_405175_0_0_1"/>
<dbReference type="GO" id="GO:0000978">
    <property type="term" value="F:RNA polymerase II cis-regulatory region sequence-specific DNA binding"/>
    <property type="evidence" value="ECO:0007669"/>
    <property type="project" value="TreeGrafter"/>
</dbReference>
<organism evidence="7">
    <name type="scientific">Guillardia theta (strain CCMP2712)</name>
    <name type="common">Cryptophyte</name>
    <dbReference type="NCBI Taxonomy" id="905079"/>
    <lineage>
        <taxon>Eukaryota</taxon>
        <taxon>Cryptophyceae</taxon>
        <taxon>Pyrenomonadales</taxon>
        <taxon>Geminigeraceae</taxon>
        <taxon>Guillardia</taxon>
    </lineage>
</organism>
<gene>
    <name evidence="7" type="ORF">GUITHDRAFT_144113</name>
</gene>
<evidence type="ECO:0000256" key="1">
    <source>
        <dbReference type="ARBA" id="ARBA00023015"/>
    </source>
</evidence>
<dbReference type="GeneID" id="17295256"/>
<dbReference type="PROSITE" id="PS50048">
    <property type="entry name" value="ZN2_CY6_FUNGAL_2"/>
    <property type="match status" value="1"/>
</dbReference>
<keyword evidence="1" id="KW-0805">Transcription regulation</keyword>
<dbReference type="InterPro" id="IPR051127">
    <property type="entry name" value="Fungal_SecMet_Regulators"/>
</dbReference>
<dbReference type="InterPro" id="IPR001138">
    <property type="entry name" value="Zn2Cys6_DnaBD"/>
</dbReference>
<evidence type="ECO:0000256" key="4">
    <source>
        <dbReference type="ARBA" id="ARBA00023242"/>
    </source>
</evidence>
<feature type="compositionally biased region" description="Polar residues" evidence="5">
    <location>
        <begin position="234"/>
        <end position="246"/>
    </location>
</feature>
<reference evidence="7 9" key="1">
    <citation type="journal article" date="2012" name="Nature">
        <title>Algal genomes reveal evolutionary mosaicism and the fate of nucleomorphs.</title>
        <authorList>
            <consortium name="DOE Joint Genome Institute"/>
            <person name="Curtis B.A."/>
            <person name="Tanifuji G."/>
            <person name="Burki F."/>
            <person name="Gruber A."/>
            <person name="Irimia M."/>
            <person name="Maruyama S."/>
            <person name="Arias M.C."/>
            <person name="Ball S.G."/>
            <person name="Gile G.H."/>
            <person name="Hirakawa Y."/>
            <person name="Hopkins J.F."/>
            <person name="Kuo A."/>
            <person name="Rensing S.A."/>
            <person name="Schmutz J."/>
            <person name="Symeonidi A."/>
            <person name="Elias M."/>
            <person name="Eveleigh R.J."/>
            <person name="Herman E.K."/>
            <person name="Klute M.J."/>
            <person name="Nakayama T."/>
            <person name="Obornik M."/>
            <person name="Reyes-Prieto A."/>
            <person name="Armbrust E.V."/>
            <person name="Aves S.J."/>
            <person name="Beiko R.G."/>
            <person name="Coutinho P."/>
            <person name="Dacks J.B."/>
            <person name="Durnford D.G."/>
            <person name="Fast N.M."/>
            <person name="Green B.R."/>
            <person name="Grisdale C.J."/>
            <person name="Hempel F."/>
            <person name="Henrissat B."/>
            <person name="Hoppner M.P."/>
            <person name="Ishida K."/>
            <person name="Kim E."/>
            <person name="Koreny L."/>
            <person name="Kroth P.G."/>
            <person name="Liu Y."/>
            <person name="Malik S.B."/>
            <person name="Maier U.G."/>
            <person name="McRose D."/>
            <person name="Mock T."/>
            <person name="Neilson J.A."/>
            <person name="Onodera N.T."/>
            <person name="Poole A.M."/>
            <person name="Pritham E.J."/>
            <person name="Richards T.A."/>
            <person name="Rocap G."/>
            <person name="Roy S.W."/>
            <person name="Sarai C."/>
            <person name="Schaack S."/>
            <person name="Shirato S."/>
            <person name="Slamovits C.H."/>
            <person name="Spencer D.F."/>
            <person name="Suzuki S."/>
            <person name="Worden A.Z."/>
            <person name="Zauner S."/>
            <person name="Barry K."/>
            <person name="Bell C."/>
            <person name="Bharti A.K."/>
            <person name="Crow J.A."/>
            <person name="Grimwood J."/>
            <person name="Kramer R."/>
            <person name="Lindquist E."/>
            <person name="Lucas S."/>
            <person name="Salamov A."/>
            <person name="McFadden G.I."/>
            <person name="Lane C.E."/>
            <person name="Keeling P.J."/>
            <person name="Gray M.W."/>
            <person name="Grigoriev I.V."/>
            <person name="Archibald J.M."/>
        </authorList>
    </citation>
    <scope>NUCLEOTIDE SEQUENCE</scope>
    <source>
        <strain evidence="7 9">CCMP2712</strain>
    </source>
</reference>
<feature type="region of interest" description="Disordered" evidence="5">
    <location>
        <begin position="266"/>
        <end position="325"/>
    </location>
</feature>
<feature type="compositionally biased region" description="Low complexity" evidence="5">
    <location>
        <begin position="275"/>
        <end position="285"/>
    </location>
</feature>
<keyword evidence="9" id="KW-1185">Reference proteome</keyword>
<feature type="compositionally biased region" description="Acidic residues" evidence="5">
    <location>
        <begin position="206"/>
        <end position="219"/>
    </location>
</feature>
<protein>
    <recommendedName>
        <fullName evidence="6">Zn(2)-C6 fungal-type domain-containing protein</fullName>
    </recommendedName>
</protein>
<keyword evidence="3" id="KW-0804">Transcription</keyword>
<name>L1IQY5_GUITC</name>
<feature type="domain" description="Zn(2)-C6 fungal-type" evidence="6">
    <location>
        <begin position="130"/>
        <end position="157"/>
    </location>
</feature>
<dbReference type="GO" id="GO:0000435">
    <property type="term" value="P:positive regulation of transcription from RNA polymerase II promoter by galactose"/>
    <property type="evidence" value="ECO:0007669"/>
    <property type="project" value="TreeGrafter"/>
</dbReference>
<evidence type="ECO:0000256" key="3">
    <source>
        <dbReference type="ARBA" id="ARBA00023163"/>
    </source>
</evidence>
<keyword evidence="4" id="KW-0539">Nucleus</keyword>
<dbReference type="CDD" id="cd00067">
    <property type="entry name" value="GAL4"/>
    <property type="match status" value="1"/>
</dbReference>